<sequence length="34" mass="4096">MIFLYFIFICVHCVPLSWKAKDCVYRRELPPHVA</sequence>
<keyword evidence="1" id="KW-0732">Signal</keyword>
<name>A0A0A9BZ51_ARUDO</name>
<evidence type="ECO:0000256" key="1">
    <source>
        <dbReference type="SAM" id="SignalP"/>
    </source>
</evidence>
<organism evidence="2">
    <name type="scientific">Arundo donax</name>
    <name type="common">Giant reed</name>
    <name type="synonym">Donax arundinaceus</name>
    <dbReference type="NCBI Taxonomy" id="35708"/>
    <lineage>
        <taxon>Eukaryota</taxon>
        <taxon>Viridiplantae</taxon>
        <taxon>Streptophyta</taxon>
        <taxon>Embryophyta</taxon>
        <taxon>Tracheophyta</taxon>
        <taxon>Spermatophyta</taxon>
        <taxon>Magnoliopsida</taxon>
        <taxon>Liliopsida</taxon>
        <taxon>Poales</taxon>
        <taxon>Poaceae</taxon>
        <taxon>PACMAD clade</taxon>
        <taxon>Arundinoideae</taxon>
        <taxon>Arundineae</taxon>
        <taxon>Arundo</taxon>
    </lineage>
</organism>
<reference evidence="2" key="2">
    <citation type="journal article" date="2015" name="Data Brief">
        <title>Shoot transcriptome of the giant reed, Arundo donax.</title>
        <authorList>
            <person name="Barrero R.A."/>
            <person name="Guerrero F.D."/>
            <person name="Moolhuijzen P."/>
            <person name="Goolsby J.A."/>
            <person name="Tidwell J."/>
            <person name="Bellgard S.E."/>
            <person name="Bellgard M.I."/>
        </authorList>
    </citation>
    <scope>NUCLEOTIDE SEQUENCE</scope>
    <source>
        <tissue evidence="2">Shoot tissue taken approximately 20 cm above the soil surface</tissue>
    </source>
</reference>
<feature type="chain" id="PRO_5002044320" evidence="1">
    <location>
        <begin position="20"/>
        <end position="34"/>
    </location>
</feature>
<proteinExistence type="predicted"/>
<evidence type="ECO:0000313" key="2">
    <source>
        <dbReference type="EMBL" id="JAD66440.1"/>
    </source>
</evidence>
<dbReference type="AlphaFoldDB" id="A0A0A9BZ51"/>
<accession>A0A0A9BZ51</accession>
<protein>
    <submittedName>
        <fullName evidence="2">Uncharacterized protein</fullName>
    </submittedName>
</protein>
<dbReference type="EMBL" id="GBRH01231455">
    <property type="protein sequence ID" value="JAD66440.1"/>
    <property type="molecule type" value="Transcribed_RNA"/>
</dbReference>
<feature type="signal peptide" evidence="1">
    <location>
        <begin position="1"/>
        <end position="19"/>
    </location>
</feature>
<reference evidence="2" key="1">
    <citation type="submission" date="2014-09" db="EMBL/GenBank/DDBJ databases">
        <authorList>
            <person name="Magalhaes I.L.F."/>
            <person name="Oliveira U."/>
            <person name="Santos F.R."/>
            <person name="Vidigal T.H.D.A."/>
            <person name="Brescovit A.D."/>
            <person name="Santos A.J."/>
        </authorList>
    </citation>
    <scope>NUCLEOTIDE SEQUENCE</scope>
    <source>
        <tissue evidence="2">Shoot tissue taken approximately 20 cm above the soil surface</tissue>
    </source>
</reference>